<dbReference type="EMBL" id="JAWZYT010004760">
    <property type="protein sequence ID" value="KAK4292682.1"/>
    <property type="molecule type" value="Genomic_DNA"/>
</dbReference>
<feature type="compositionally biased region" description="Basic and acidic residues" evidence="1">
    <location>
        <begin position="49"/>
        <end position="109"/>
    </location>
</feature>
<evidence type="ECO:0000313" key="2">
    <source>
        <dbReference type="EMBL" id="KAK4292682.1"/>
    </source>
</evidence>
<dbReference type="AlphaFoldDB" id="A0AAE1TP99"/>
<organism evidence="2 3">
    <name type="scientific">Petrolisthes manimaculis</name>
    <dbReference type="NCBI Taxonomy" id="1843537"/>
    <lineage>
        <taxon>Eukaryota</taxon>
        <taxon>Metazoa</taxon>
        <taxon>Ecdysozoa</taxon>
        <taxon>Arthropoda</taxon>
        <taxon>Crustacea</taxon>
        <taxon>Multicrustacea</taxon>
        <taxon>Malacostraca</taxon>
        <taxon>Eumalacostraca</taxon>
        <taxon>Eucarida</taxon>
        <taxon>Decapoda</taxon>
        <taxon>Pleocyemata</taxon>
        <taxon>Anomura</taxon>
        <taxon>Galatheoidea</taxon>
        <taxon>Porcellanidae</taxon>
        <taxon>Petrolisthes</taxon>
    </lineage>
</organism>
<feature type="compositionally biased region" description="Basic and acidic residues" evidence="1">
    <location>
        <begin position="1"/>
        <end position="37"/>
    </location>
</feature>
<comment type="caution">
    <text evidence="2">The sequence shown here is derived from an EMBL/GenBank/DDBJ whole genome shotgun (WGS) entry which is preliminary data.</text>
</comment>
<name>A0AAE1TP99_9EUCA</name>
<reference evidence="2" key="1">
    <citation type="submission" date="2023-11" db="EMBL/GenBank/DDBJ databases">
        <title>Genome assemblies of two species of porcelain crab, Petrolisthes cinctipes and Petrolisthes manimaculis (Anomura: Porcellanidae).</title>
        <authorList>
            <person name="Angst P."/>
        </authorList>
    </citation>
    <scope>NUCLEOTIDE SEQUENCE</scope>
    <source>
        <strain evidence="2">PB745_02</strain>
        <tissue evidence="2">Gill</tissue>
    </source>
</reference>
<feature type="region of interest" description="Disordered" evidence="1">
    <location>
        <begin position="1"/>
        <end position="115"/>
    </location>
</feature>
<gene>
    <name evidence="2" type="ORF">Pmani_034561</name>
</gene>
<protein>
    <submittedName>
        <fullName evidence="2">Uncharacterized protein</fullName>
    </submittedName>
</protein>
<dbReference type="Proteomes" id="UP001292094">
    <property type="component" value="Unassembled WGS sequence"/>
</dbReference>
<proteinExistence type="predicted"/>
<evidence type="ECO:0000256" key="1">
    <source>
        <dbReference type="SAM" id="MobiDB-lite"/>
    </source>
</evidence>
<evidence type="ECO:0000313" key="3">
    <source>
        <dbReference type="Proteomes" id="UP001292094"/>
    </source>
</evidence>
<keyword evidence="3" id="KW-1185">Reference proteome</keyword>
<sequence>MIAEGVERGDEGEGMKRKGGKVEMERWKTRPRIDGRTFKSTGDSDELPEGEKEGGKDKTREGEVEGRKGEVEGRKGEVEGRKGEVEGRKGEVEGKEETVEGREGGRGGEYEGETE</sequence>
<accession>A0AAE1TP99</accession>